<reference evidence="5 6" key="1">
    <citation type="submission" date="2023-04" db="EMBL/GenBank/DDBJ databases">
        <title>Genome of Basidiobolus ranarum AG-B5.</title>
        <authorList>
            <person name="Stajich J.E."/>
            <person name="Carter-House D."/>
            <person name="Gryganskyi A."/>
        </authorList>
    </citation>
    <scope>NUCLEOTIDE SEQUENCE [LARGE SCALE GENOMIC DNA]</scope>
    <source>
        <strain evidence="5 6">AG-B5</strain>
    </source>
</reference>
<dbReference type="Proteomes" id="UP001479436">
    <property type="component" value="Unassembled WGS sequence"/>
</dbReference>
<dbReference type="EMBL" id="JASJQH010007298">
    <property type="protein sequence ID" value="KAK9711158.1"/>
    <property type="molecule type" value="Genomic_DNA"/>
</dbReference>
<gene>
    <name evidence="5" type="primary">VAM6_1</name>
    <name evidence="5" type="ORF">K7432_007992</name>
</gene>
<sequence>MDLIDYSTAQLIRIRNLYAHFLFRNGGYEQALNIFQELDADPVEVISLYPSIIAGNLSKAEDQDGGSKLEGGNLKDAIEALVGFLTDWRRKVSKTLNTNGDTQSIKRVGSSTTLSSLSTNVDSVIAKSSIGLPLLAQLIDTTLLKAYLNSNDALVGPLLRVSNHCNVAESETLLLQHKKYRELVDLYRGKGLHRKSLQLLAK</sequence>
<dbReference type="InterPro" id="IPR019452">
    <property type="entry name" value="VPS39/TGF_beta_rcpt-assoc_1"/>
</dbReference>
<name>A0ABR2VZA7_9FUNG</name>
<accession>A0ABR2VZA7</accession>
<dbReference type="PANTHER" id="PTHR12894">
    <property type="entry name" value="CNH DOMAIN CONTAINING"/>
    <property type="match status" value="1"/>
</dbReference>
<organism evidence="5 6">
    <name type="scientific">Basidiobolus ranarum</name>
    <dbReference type="NCBI Taxonomy" id="34480"/>
    <lineage>
        <taxon>Eukaryota</taxon>
        <taxon>Fungi</taxon>
        <taxon>Fungi incertae sedis</taxon>
        <taxon>Zoopagomycota</taxon>
        <taxon>Entomophthoromycotina</taxon>
        <taxon>Basidiobolomycetes</taxon>
        <taxon>Basidiobolales</taxon>
        <taxon>Basidiobolaceae</taxon>
        <taxon>Basidiobolus</taxon>
    </lineage>
</organism>
<protein>
    <submittedName>
        <fullName evidence="5">Vacuolar morphogenesis protein 6</fullName>
    </submittedName>
</protein>
<evidence type="ECO:0000313" key="6">
    <source>
        <dbReference type="Proteomes" id="UP001479436"/>
    </source>
</evidence>
<dbReference type="Pfam" id="PF10366">
    <property type="entry name" value="Vps39_1"/>
    <property type="match status" value="1"/>
</dbReference>
<comment type="subcellular location">
    <subcellularLocation>
        <location evidence="1">Endomembrane system</location>
        <topology evidence="1">Peripheral membrane protein</topology>
    </subcellularLocation>
</comment>
<evidence type="ECO:0000313" key="5">
    <source>
        <dbReference type="EMBL" id="KAK9711158.1"/>
    </source>
</evidence>
<dbReference type="PANTHER" id="PTHR12894:SF49">
    <property type="entry name" value="VAM6_VPS39-LIKE PROTEIN"/>
    <property type="match status" value="1"/>
</dbReference>
<evidence type="ECO:0000256" key="2">
    <source>
        <dbReference type="ARBA" id="ARBA00023136"/>
    </source>
</evidence>
<evidence type="ECO:0000256" key="1">
    <source>
        <dbReference type="ARBA" id="ARBA00004184"/>
    </source>
</evidence>
<keyword evidence="6" id="KW-1185">Reference proteome</keyword>
<comment type="caution">
    <text evidence="5">The sequence shown here is derived from an EMBL/GenBank/DDBJ whole genome shotgun (WGS) entry which is preliminary data.</text>
</comment>
<dbReference type="InterPro" id="IPR032914">
    <property type="entry name" value="Vam6/VPS39/TRAP1"/>
</dbReference>
<keyword evidence="2" id="KW-0472">Membrane</keyword>
<evidence type="ECO:0000259" key="4">
    <source>
        <dbReference type="Pfam" id="PF10366"/>
    </source>
</evidence>
<proteinExistence type="inferred from homology"/>
<comment type="similarity">
    <text evidence="3">Belongs to the VAM6/VPS39 family.</text>
</comment>
<feature type="domain" description="Vacuolar sorting protein 39/Transforming growth factor beta receptor-associated" evidence="4">
    <location>
        <begin position="139"/>
        <end position="201"/>
    </location>
</feature>
<evidence type="ECO:0000256" key="3">
    <source>
        <dbReference type="ARBA" id="ARBA00038201"/>
    </source>
</evidence>